<dbReference type="EMBL" id="CAJVPW010013377">
    <property type="protein sequence ID" value="CAG8644452.1"/>
    <property type="molecule type" value="Genomic_DNA"/>
</dbReference>
<gene>
    <name evidence="1" type="ORF">SPELUC_LOCUS8687</name>
</gene>
<dbReference type="Proteomes" id="UP000789366">
    <property type="component" value="Unassembled WGS sequence"/>
</dbReference>
<proteinExistence type="predicted"/>
<reference evidence="1" key="1">
    <citation type="submission" date="2021-06" db="EMBL/GenBank/DDBJ databases">
        <authorList>
            <person name="Kallberg Y."/>
            <person name="Tangrot J."/>
            <person name="Rosling A."/>
        </authorList>
    </citation>
    <scope>NUCLEOTIDE SEQUENCE</scope>
    <source>
        <strain evidence="1">28 12/20/2015</strain>
    </source>
</reference>
<comment type="caution">
    <text evidence="1">The sequence shown here is derived from an EMBL/GenBank/DDBJ whole genome shotgun (WGS) entry which is preliminary data.</text>
</comment>
<evidence type="ECO:0000313" key="1">
    <source>
        <dbReference type="EMBL" id="CAG8644452.1"/>
    </source>
</evidence>
<protein>
    <submittedName>
        <fullName evidence="1">11812_t:CDS:1</fullName>
    </submittedName>
</protein>
<feature type="non-terminal residue" evidence="1">
    <location>
        <position position="1"/>
    </location>
</feature>
<name>A0ACA9NC02_9GLOM</name>
<keyword evidence="2" id="KW-1185">Reference proteome</keyword>
<evidence type="ECO:0000313" key="2">
    <source>
        <dbReference type="Proteomes" id="UP000789366"/>
    </source>
</evidence>
<accession>A0ACA9NC02</accession>
<organism evidence="1 2">
    <name type="scientific">Cetraspora pellucida</name>
    <dbReference type="NCBI Taxonomy" id="1433469"/>
    <lineage>
        <taxon>Eukaryota</taxon>
        <taxon>Fungi</taxon>
        <taxon>Fungi incertae sedis</taxon>
        <taxon>Mucoromycota</taxon>
        <taxon>Glomeromycotina</taxon>
        <taxon>Glomeromycetes</taxon>
        <taxon>Diversisporales</taxon>
        <taxon>Gigasporaceae</taxon>
        <taxon>Cetraspora</taxon>
    </lineage>
</organism>
<sequence>NNDFQISTEDILDEEQIISIVLDEQQKFEESDTSDTDVLLPEISVLEGLDGLKKFISFFEQQESCDFNVEDLKVFRKYLPLMKRKHIDSLKQKSITKFFLPVYN</sequence>